<dbReference type="EMBL" id="JBBPBN010000008">
    <property type="protein sequence ID" value="KAK9032776.1"/>
    <property type="molecule type" value="Genomic_DNA"/>
</dbReference>
<dbReference type="Gene3D" id="3.40.390.10">
    <property type="entry name" value="Collagenase (Catalytic Domain)"/>
    <property type="match status" value="1"/>
</dbReference>
<dbReference type="PANTHER" id="PTHR10201">
    <property type="entry name" value="MATRIX METALLOPROTEINASE"/>
    <property type="match status" value="1"/>
</dbReference>
<keyword evidence="3" id="KW-0449">Lipoprotein</keyword>
<dbReference type="InterPro" id="IPR006026">
    <property type="entry name" value="Peptidase_Metallo"/>
</dbReference>
<reference evidence="10 11" key="1">
    <citation type="journal article" date="2024" name="G3 (Bethesda)">
        <title>Genome assembly of Hibiscus sabdariffa L. provides insights into metabolisms of medicinal natural products.</title>
        <authorList>
            <person name="Kim T."/>
        </authorList>
    </citation>
    <scope>NUCLEOTIDE SEQUENCE [LARGE SCALE GENOMIC DNA]</scope>
    <source>
        <strain evidence="10">TK-2024</strain>
        <tissue evidence="10">Old leaves</tissue>
    </source>
</reference>
<comment type="subcellular location">
    <subcellularLocation>
        <location evidence="1">Cell membrane</location>
        <topology evidence="1">Lipid-anchor</topology>
        <topology evidence="1">GPI-anchor</topology>
        <orientation evidence="1">Extracellular side</orientation>
    </subcellularLocation>
</comment>
<dbReference type="SUPFAM" id="SSF55486">
    <property type="entry name" value="Metalloproteases ('zincins'), catalytic domain"/>
    <property type="match status" value="1"/>
</dbReference>
<evidence type="ECO:0000313" key="10">
    <source>
        <dbReference type="EMBL" id="KAK9032776.1"/>
    </source>
</evidence>
<comment type="caution">
    <text evidence="10">The sequence shown here is derived from an EMBL/GenBank/DDBJ whole genome shotgun (WGS) entry which is preliminary data.</text>
</comment>
<dbReference type="Proteomes" id="UP001396334">
    <property type="component" value="Unassembled WGS sequence"/>
</dbReference>
<keyword evidence="5" id="KW-0479">Metal-binding</keyword>
<evidence type="ECO:0000256" key="4">
    <source>
        <dbReference type="ARBA" id="ARBA00022670"/>
    </source>
</evidence>
<dbReference type="InterPro" id="IPR021190">
    <property type="entry name" value="Pept_M10A"/>
</dbReference>
<evidence type="ECO:0000256" key="3">
    <source>
        <dbReference type="ARBA" id="ARBA00022622"/>
    </source>
</evidence>
<evidence type="ECO:0000256" key="5">
    <source>
        <dbReference type="ARBA" id="ARBA00022723"/>
    </source>
</evidence>
<dbReference type="Pfam" id="PF01471">
    <property type="entry name" value="PG_binding_1"/>
    <property type="match status" value="1"/>
</dbReference>
<dbReference type="PRINTS" id="PR00138">
    <property type="entry name" value="MATRIXIN"/>
</dbReference>
<keyword evidence="11" id="KW-1185">Reference proteome</keyword>
<feature type="domain" description="Peptidase metallopeptidase" evidence="9">
    <location>
        <begin position="131"/>
        <end position="286"/>
    </location>
</feature>
<keyword evidence="8" id="KW-0482">Metalloprotease</keyword>
<sequence>MFQAIFADSKHESTSPFDFLRHLQGCHKGDNLKDVHKLKKYLENFGYLSYKNHSHADNDYFDELLESAVRTYQLNYNLKATGRLDADTVSKMIRPRCAVADIINGTSRMWSGQNRGSKSIHTVSHYAFLSGEPKWPASKYNLTYAFLPGTRADAINPVSRAFQTWAENTHFRFSRTEDNVNADITIGFGSGDHGDGSPFDGPNGILAHAFPPTNGRFHYDAEEPWSVAANPGSFHLETVALHEIGHLLGLGHSSIEGAVMFSSIRPGESKGLHGDDIQGINALYNF</sequence>
<evidence type="ECO:0000256" key="1">
    <source>
        <dbReference type="ARBA" id="ARBA00004471"/>
    </source>
</evidence>
<name>A0ABR2T5K1_9ROSI</name>
<keyword evidence="3" id="KW-0325">Glycoprotein</keyword>
<dbReference type="InterPro" id="IPR033739">
    <property type="entry name" value="M10A_MMP"/>
</dbReference>
<keyword evidence="6" id="KW-0378">Hydrolase</keyword>
<proteinExistence type="inferred from homology"/>
<comment type="similarity">
    <text evidence="2">Belongs to the peptidase M10A family. Matrix metalloproteinases (MMPs) subfamily.</text>
</comment>
<dbReference type="SUPFAM" id="SSF47090">
    <property type="entry name" value="PGBD-like"/>
    <property type="match status" value="1"/>
</dbReference>
<dbReference type="InterPro" id="IPR036365">
    <property type="entry name" value="PGBD-like_sf"/>
</dbReference>
<evidence type="ECO:0000256" key="7">
    <source>
        <dbReference type="ARBA" id="ARBA00022833"/>
    </source>
</evidence>
<dbReference type="InterPro" id="IPR024079">
    <property type="entry name" value="MetalloPept_cat_dom_sf"/>
</dbReference>
<keyword evidence="4" id="KW-0645">Protease</keyword>
<evidence type="ECO:0000256" key="8">
    <source>
        <dbReference type="ARBA" id="ARBA00023049"/>
    </source>
</evidence>
<evidence type="ECO:0000313" key="11">
    <source>
        <dbReference type="Proteomes" id="UP001396334"/>
    </source>
</evidence>
<dbReference type="PANTHER" id="PTHR10201:SF213">
    <property type="entry name" value="METALLOENDOPROTEINASE 2-MMP-LIKE"/>
    <property type="match status" value="1"/>
</dbReference>
<keyword evidence="7" id="KW-0862">Zinc</keyword>
<dbReference type="SMART" id="SM00235">
    <property type="entry name" value="ZnMc"/>
    <property type="match status" value="1"/>
</dbReference>
<keyword evidence="3" id="KW-0336">GPI-anchor</keyword>
<evidence type="ECO:0000259" key="9">
    <source>
        <dbReference type="SMART" id="SM00235"/>
    </source>
</evidence>
<dbReference type="Pfam" id="PF00413">
    <property type="entry name" value="Peptidase_M10"/>
    <property type="match status" value="1"/>
</dbReference>
<gene>
    <name evidence="10" type="ORF">V6N11_017819</name>
</gene>
<evidence type="ECO:0000256" key="2">
    <source>
        <dbReference type="ARBA" id="ARBA00009614"/>
    </source>
</evidence>
<protein>
    <recommendedName>
        <fullName evidence="9">Peptidase metallopeptidase domain-containing protein</fullName>
    </recommendedName>
</protein>
<organism evidence="10 11">
    <name type="scientific">Hibiscus sabdariffa</name>
    <name type="common">roselle</name>
    <dbReference type="NCBI Taxonomy" id="183260"/>
    <lineage>
        <taxon>Eukaryota</taxon>
        <taxon>Viridiplantae</taxon>
        <taxon>Streptophyta</taxon>
        <taxon>Embryophyta</taxon>
        <taxon>Tracheophyta</taxon>
        <taxon>Spermatophyta</taxon>
        <taxon>Magnoliopsida</taxon>
        <taxon>eudicotyledons</taxon>
        <taxon>Gunneridae</taxon>
        <taxon>Pentapetalae</taxon>
        <taxon>rosids</taxon>
        <taxon>malvids</taxon>
        <taxon>Malvales</taxon>
        <taxon>Malvaceae</taxon>
        <taxon>Malvoideae</taxon>
        <taxon>Hibiscus</taxon>
    </lineage>
</organism>
<dbReference type="CDD" id="cd04278">
    <property type="entry name" value="ZnMc_MMP"/>
    <property type="match status" value="1"/>
</dbReference>
<evidence type="ECO:0000256" key="6">
    <source>
        <dbReference type="ARBA" id="ARBA00022801"/>
    </source>
</evidence>
<dbReference type="InterPro" id="IPR001818">
    <property type="entry name" value="Pept_M10_metallopeptidase"/>
</dbReference>
<accession>A0ABR2T5K1</accession>
<keyword evidence="3" id="KW-0472">Membrane</keyword>
<dbReference type="InterPro" id="IPR002477">
    <property type="entry name" value="Peptidoglycan-bd-like"/>
</dbReference>